<organism evidence="2 3">
    <name type="scientific">Podarcis lilfordi</name>
    <name type="common">Lilford's wall lizard</name>
    <dbReference type="NCBI Taxonomy" id="74358"/>
    <lineage>
        <taxon>Eukaryota</taxon>
        <taxon>Metazoa</taxon>
        <taxon>Chordata</taxon>
        <taxon>Craniata</taxon>
        <taxon>Vertebrata</taxon>
        <taxon>Euteleostomi</taxon>
        <taxon>Lepidosauria</taxon>
        <taxon>Squamata</taxon>
        <taxon>Bifurcata</taxon>
        <taxon>Unidentata</taxon>
        <taxon>Episquamata</taxon>
        <taxon>Laterata</taxon>
        <taxon>Lacertibaenia</taxon>
        <taxon>Lacertidae</taxon>
        <taxon>Podarcis</taxon>
    </lineage>
</organism>
<proteinExistence type="predicted"/>
<dbReference type="EMBL" id="OX395137">
    <property type="protein sequence ID" value="CAI5788921.1"/>
    <property type="molecule type" value="Genomic_DNA"/>
</dbReference>
<evidence type="ECO:0000313" key="3">
    <source>
        <dbReference type="Proteomes" id="UP001178461"/>
    </source>
</evidence>
<evidence type="ECO:0000256" key="1">
    <source>
        <dbReference type="SAM" id="MobiDB-lite"/>
    </source>
</evidence>
<keyword evidence="3" id="KW-1185">Reference proteome</keyword>
<dbReference type="Proteomes" id="UP001178461">
    <property type="component" value="Chromosome 12"/>
</dbReference>
<dbReference type="AlphaFoldDB" id="A0AA35PHA1"/>
<accession>A0AA35PHA1</accession>
<name>A0AA35PHA1_9SAUR</name>
<protein>
    <submittedName>
        <fullName evidence="2">Uncharacterized protein</fullName>
    </submittedName>
</protein>
<evidence type="ECO:0000313" key="2">
    <source>
        <dbReference type="EMBL" id="CAI5788921.1"/>
    </source>
</evidence>
<sequence>MSLSSRLLRNAKPAPKAAESATGTSRKGHGCAPTWAPRARSARDRGLSTQSVWQSRRAIASFPGTFSISPHSGEESRTQDGIKTVIRMTKHHIFFGEAELLSELRCIHSTEDFTSKLQKAVYIKTTGE</sequence>
<reference evidence="2" key="1">
    <citation type="submission" date="2022-12" db="EMBL/GenBank/DDBJ databases">
        <authorList>
            <person name="Alioto T."/>
            <person name="Alioto T."/>
            <person name="Gomez Garrido J."/>
        </authorList>
    </citation>
    <scope>NUCLEOTIDE SEQUENCE</scope>
</reference>
<gene>
    <name evidence="2" type="ORF">PODLI_1B025881</name>
</gene>
<feature type="region of interest" description="Disordered" evidence="1">
    <location>
        <begin position="1"/>
        <end position="50"/>
    </location>
</feature>